<evidence type="ECO:0000313" key="2">
    <source>
        <dbReference type="EMBL" id="PRQ45953.1"/>
    </source>
</evidence>
<dbReference type="EMBL" id="PDCK01000041">
    <property type="protein sequence ID" value="PRQ45953.1"/>
    <property type="molecule type" value="Genomic_DNA"/>
</dbReference>
<accession>A0A2P6RHQ2</accession>
<name>A0A2P6RHQ2_ROSCH</name>
<dbReference type="InterPro" id="IPR001357">
    <property type="entry name" value="BRCT_dom"/>
</dbReference>
<reference evidence="2 3" key="1">
    <citation type="journal article" date="2018" name="Nat. Genet.">
        <title>The Rosa genome provides new insights in the design of modern roses.</title>
        <authorList>
            <person name="Bendahmane M."/>
        </authorList>
    </citation>
    <scope>NUCLEOTIDE SEQUENCE [LARGE SCALE GENOMIC DNA]</scope>
    <source>
        <strain evidence="3">cv. Old Blush</strain>
    </source>
</reference>
<dbReference type="InterPro" id="IPR036420">
    <property type="entry name" value="BRCT_dom_sf"/>
</dbReference>
<dbReference type="Gene3D" id="3.40.50.10190">
    <property type="entry name" value="BRCT domain"/>
    <property type="match status" value="1"/>
</dbReference>
<proteinExistence type="predicted"/>
<dbReference type="PANTHER" id="PTHR47181">
    <property type="entry name" value="BRCA1 C TERMINUS DOMAIN CONTAINING PROTEIN, EXPRESSED"/>
    <property type="match status" value="1"/>
</dbReference>
<dbReference type="SUPFAM" id="SSF52113">
    <property type="entry name" value="BRCT domain"/>
    <property type="match status" value="1"/>
</dbReference>
<protein>
    <submittedName>
        <fullName evidence="2">Putative transcription factor interactor and regulator CCHC(Zn) family</fullName>
    </submittedName>
</protein>
<organism evidence="2 3">
    <name type="scientific">Rosa chinensis</name>
    <name type="common">China rose</name>
    <dbReference type="NCBI Taxonomy" id="74649"/>
    <lineage>
        <taxon>Eukaryota</taxon>
        <taxon>Viridiplantae</taxon>
        <taxon>Streptophyta</taxon>
        <taxon>Embryophyta</taxon>
        <taxon>Tracheophyta</taxon>
        <taxon>Spermatophyta</taxon>
        <taxon>Magnoliopsida</taxon>
        <taxon>eudicotyledons</taxon>
        <taxon>Gunneridae</taxon>
        <taxon>Pentapetalae</taxon>
        <taxon>rosids</taxon>
        <taxon>fabids</taxon>
        <taxon>Rosales</taxon>
        <taxon>Rosaceae</taxon>
        <taxon>Rosoideae</taxon>
        <taxon>Rosoideae incertae sedis</taxon>
        <taxon>Rosa</taxon>
    </lineage>
</organism>
<dbReference type="InterPro" id="IPR044254">
    <property type="entry name" value="At4g02110-like"/>
</dbReference>
<keyword evidence="3" id="KW-1185">Reference proteome</keyword>
<dbReference type="PANTHER" id="PTHR47181:SF2">
    <property type="entry name" value="BRCA1 C TERMINUS DOMAIN CONTAINING PROTEIN, EXPRESSED"/>
    <property type="match status" value="1"/>
</dbReference>
<dbReference type="AlphaFoldDB" id="A0A2P6RHQ2"/>
<evidence type="ECO:0000259" key="1">
    <source>
        <dbReference type="Pfam" id="PF12738"/>
    </source>
</evidence>
<evidence type="ECO:0000313" key="3">
    <source>
        <dbReference type="Proteomes" id="UP000238479"/>
    </source>
</evidence>
<dbReference type="Pfam" id="PF12738">
    <property type="entry name" value="PTCB-BRCT"/>
    <property type="match status" value="1"/>
</dbReference>
<gene>
    <name evidence="2" type="ORF">RchiOBHm_Chr3g0497341</name>
</gene>
<comment type="caution">
    <text evidence="2">The sequence shown here is derived from an EMBL/GenBank/DDBJ whole genome shotgun (WGS) entry which is preliminary data.</text>
</comment>
<sequence>MALWVHHSFDVGLPLDAAAVSFPSHLFSPYFPIILWLELKQVCSYCAKHFHVISICPENLKTLEPGLRICILLCYVQIIYRPLKHLNGILGAKNLLMCLTGYQGQDRDDIMTIVGLIGAQFSKPLVASKVTHLICYKFEGMVSSLWSLLIIKWN</sequence>
<dbReference type="Proteomes" id="UP000238479">
    <property type="component" value="Chromosome 3"/>
</dbReference>
<dbReference type="STRING" id="74649.A0A2P6RHQ2"/>
<feature type="domain" description="BRCT" evidence="1">
    <location>
        <begin position="95"/>
        <end position="140"/>
    </location>
</feature>
<dbReference type="Gramene" id="PRQ45953">
    <property type="protein sequence ID" value="PRQ45953"/>
    <property type="gene ID" value="RchiOBHm_Chr3g0497341"/>
</dbReference>